<comment type="caution">
    <text evidence="1">The sequence shown here is derived from an EMBL/GenBank/DDBJ whole genome shotgun (WGS) entry which is preliminary data.</text>
</comment>
<accession>A0A7X3IR63</accession>
<name>A0A7X3IR63_9BACL</name>
<evidence type="ECO:0000313" key="1">
    <source>
        <dbReference type="EMBL" id="MWV47400.1"/>
    </source>
</evidence>
<gene>
    <name evidence="1" type="ORF">GRF59_27770</name>
</gene>
<protein>
    <submittedName>
        <fullName evidence="1">Uncharacterized protein</fullName>
    </submittedName>
</protein>
<keyword evidence="2" id="KW-1185">Reference proteome</keyword>
<sequence>MKRISHSCQDPNSDDFGNLPNELIEVVFDDVSRFFRNHGMYSSFLTKS</sequence>
<dbReference type="AlphaFoldDB" id="A0A7X3IR63"/>
<proteinExistence type="predicted"/>
<organism evidence="1 2">
    <name type="scientific">Paenibacillus dendrobii</name>
    <dbReference type="NCBI Taxonomy" id="2691084"/>
    <lineage>
        <taxon>Bacteria</taxon>
        <taxon>Bacillati</taxon>
        <taxon>Bacillota</taxon>
        <taxon>Bacilli</taxon>
        <taxon>Bacillales</taxon>
        <taxon>Paenibacillaceae</taxon>
        <taxon>Paenibacillus</taxon>
    </lineage>
</organism>
<reference evidence="1 2" key="1">
    <citation type="submission" date="2019-12" db="EMBL/GenBank/DDBJ databases">
        <title>Paenibacillus sp. nov., an endophytic bacterium isolated from the stem of Dendrobium.</title>
        <authorList>
            <person name="Zhao R."/>
        </authorList>
    </citation>
    <scope>NUCLEOTIDE SEQUENCE [LARGE SCALE GENOMIC DNA]</scope>
    <source>
        <strain evidence="1 2">HJL G12</strain>
    </source>
</reference>
<dbReference type="Proteomes" id="UP000460318">
    <property type="component" value="Unassembled WGS sequence"/>
</dbReference>
<evidence type="ECO:0000313" key="2">
    <source>
        <dbReference type="Proteomes" id="UP000460318"/>
    </source>
</evidence>
<dbReference type="EMBL" id="WUBI01000007">
    <property type="protein sequence ID" value="MWV47400.1"/>
    <property type="molecule type" value="Genomic_DNA"/>
</dbReference>